<dbReference type="GeneID" id="19906026"/>
<organism evidence="3 4">
    <name type="scientific">Coniosporium apollinis (strain CBS 100218)</name>
    <name type="common">Rock-inhabiting black yeast</name>
    <dbReference type="NCBI Taxonomy" id="1168221"/>
    <lineage>
        <taxon>Eukaryota</taxon>
        <taxon>Fungi</taxon>
        <taxon>Dikarya</taxon>
        <taxon>Ascomycota</taxon>
        <taxon>Pezizomycotina</taxon>
        <taxon>Dothideomycetes</taxon>
        <taxon>Dothideomycetes incertae sedis</taxon>
        <taxon>Coniosporium</taxon>
    </lineage>
</organism>
<proteinExistence type="predicted"/>
<dbReference type="RefSeq" id="XP_007784772.1">
    <property type="nucleotide sequence ID" value="XM_007786582.1"/>
</dbReference>
<dbReference type="OrthoDB" id="3251668at2759"/>
<sequence>MSDTYRVVQARIHQAISTIPDGAKPNLRHLAEVYNVPYQRLRERAKGRQSRSGRPAANRKLNDEQEQMLCSWLAGLDSIGVSTTWSKLVEDGANSILALHNPDPRAPPPKVGQQWSRRWMKAHSQYFVDTQHRPGSGFPTPPPSASAATAGPQQLLQLRREEDRPEVEQDEQEEEDDQEEHEDPGYWKEEEEEQRQEEEPKALQRQADREQPNSSGTLSLLRRRRGRPSNDPHVHTTHYYVSSLGEFEASLSSYLYPPPEIPEHSACDISFWPGASFVVSIPDDSSQPSQVLPDGKPANLEKNGTGSTHTNDADLHRDPATATNRDANCQSTVQRSMSILEAMTLNDAMDTKWNRTKQRAIARAVVDAAQRVDGYRYTFRNDWNSKESPGAWRFSFICNDSLSNKDRVANRKPHASTVGKRGAKAVYDCRGGLIVKFSAPKKSLAFTYKHLPIHKKYDAGEQPLRCEGKGESAREPAGLEMVQPGTARKERTSTNECSERRSDGDNVAEVGIDKESGPPRKKQRHHIWGPRIEVPRGSESPVDGGQSPLSPQSPLQTAQNDPIPPPDLQQPLSGLGQNQQSPQPGNYNDCRTSRIRARNSLLEGFIEERRKSSYSEPKSRLSLTLQPLPSAEATEQQMISIGSEQEDVDSPLDPQAQLRELIRVKAELRKLRTENDHLKARLADCERHNKELRQEKKLRTFNFTDAG</sequence>
<evidence type="ECO:0000256" key="1">
    <source>
        <dbReference type="SAM" id="Coils"/>
    </source>
</evidence>
<dbReference type="EMBL" id="JH767614">
    <property type="protein sequence ID" value="EON69455.1"/>
    <property type="molecule type" value="Genomic_DNA"/>
</dbReference>
<gene>
    <name evidence="3" type="ORF">W97_08715</name>
</gene>
<feature type="region of interest" description="Disordered" evidence="2">
    <location>
        <begin position="283"/>
        <end position="325"/>
    </location>
</feature>
<keyword evidence="4" id="KW-1185">Reference proteome</keyword>
<keyword evidence="1" id="KW-0175">Coiled coil</keyword>
<feature type="compositionally biased region" description="Polar residues" evidence="2">
    <location>
        <begin position="575"/>
        <end position="590"/>
    </location>
</feature>
<reference evidence="4" key="1">
    <citation type="submission" date="2012-06" db="EMBL/GenBank/DDBJ databases">
        <title>The genome sequence of Coniosporium apollinis CBS 100218.</title>
        <authorList>
            <consortium name="The Broad Institute Genome Sequencing Platform"/>
            <person name="Cuomo C."/>
            <person name="Gorbushina A."/>
            <person name="Noack S."/>
            <person name="Walker B."/>
            <person name="Young S.K."/>
            <person name="Zeng Q."/>
            <person name="Gargeya S."/>
            <person name="Fitzgerald M."/>
            <person name="Haas B."/>
            <person name="Abouelleil A."/>
            <person name="Alvarado L."/>
            <person name="Arachchi H.M."/>
            <person name="Berlin A.M."/>
            <person name="Chapman S.B."/>
            <person name="Goldberg J."/>
            <person name="Griggs A."/>
            <person name="Gujja S."/>
            <person name="Hansen M."/>
            <person name="Howarth C."/>
            <person name="Imamovic A."/>
            <person name="Larimer J."/>
            <person name="McCowan C."/>
            <person name="Montmayeur A."/>
            <person name="Murphy C."/>
            <person name="Neiman D."/>
            <person name="Pearson M."/>
            <person name="Priest M."/>
            <person name="Roberts A."/>
            <person name="Saif S."/>
            <person name="Shea T."/>
            <person name="Sisk P."/>
            <person name="Sykes S."/>
            <person name="Wortman J."/>
            <person name="Nusbaum C."/>
            <person name="Birren B."/>
        </authorList>
    </citation>
    <scope>NUCLEOTIDE SEQUENCE [LARGE SCALE GENOMIC DNA]</scope>
    <source>
        <strain evidence="4">CBS 100218</strain>
    </source>
</reference>
<feature type="compositionally biased region" description="Basic and acidic residues" evidence="2">
    <location>
        <begin position="197"/>
        <end position="211"/>
    </location>
</feature>
<evidence type="ECO:0000313" key="3">
    <source>
        <dbReference type="EMBL" id="EON69455.1"/>
    </source>
</evidence>
<dbReference type="HOGENOM" id="CLU_390288_0_0_1"/>
<feature type="region of interest" description="Disordered" evidence="2">
    <location>
        <begin position="43"/>
        <end position="62"/>
    </location>
</feature>
<feature type="compositionally biased region" description="Basic residues" evidence="2">
    <location>
        <begin position="519"/>
        <end position="528"/>
    </location>
</feature>
<feature type="compositionally biased region" description="Polar residues" evidence="2">
    <location>
        <begin position="547"/>
        <end position="560"/>
    </location>
</feature>
<evidence type="ECO:0008006" key="5">
    <source>
        <dbReference type="Google" id="ProtNLM"/>
    </source>
</evidence>
<feature type="coiled-coil region" evidence="1">
    <location>
        <begin position="661"/>
        <end position="695"/>
    </location>
</feature>
<feature type="compositionally biased region" description="Polar residues" evidence="2">
    <location>
        <begin position="621"/>
        <end position="637"/>
    </location>
</feature>
<feature type="compositionally biased region" description="Basic and acidic residues" evidence="2">
    <location>
        <begin position="487"/>
        <end position="504"/>
    </location>
</feature>
<accession>R7Z5J0</accession>
<feature type="region of interest" description="Disordered" evidence="2">
    <location>
        <begin position="130"/>
        <end position="236"/>
    </location>
</feature>
<name>R7Z5J0_CONA1</name>
<feature type="region of interest" description="Disordered" evidence="2">
    <location>
        <begin position="462"/>
        <end position="594"/>
    </location>
</feature>
<feature type="region of interest" description="Disordered" evidence="2">
    <location>
        <begin position="606"/>
        <end position="637"/>
    </location>
</feature>
<evidence type="ECO:0000256" key="2">
    <source>
        <dbReference type="SAM" id="MobiDB-lite"/>
    </source>
</evidence>
<feature type="compositionally biased region" description="Basic and acidic residues" evidence="2">
    <location>
        <begin position="462"/>
        <end position="474"/>
    </location>
</feature>
<dbReference type="eggNOG" id="ENOG502SXRC">
    <property type="taxonomic scope" value="Eukaryota"/>
</dbReference>
<feature type="compositionally biased region" description="Acidic residues" evidence="2">
    <location>
        <begin position="168"/>
        <end position="182"/>
    </location>
</feature>
<feature type="compositionally biased region" description="Basic and acidic residues" evidence="2">
    <location>
        <begin position="606"/>
        <end position="619"/>
    </location>
</feature>
<feature type="compositionally biased region" description="Basic and acidic residues" evidence="2">
    <location>
        <begin position="158"/>
        <end position="167"/>
    </location>
</feature>
<dbReference type="Proteomes" id="UP000016924">
    <property type="component" value="Unassembled WGS sequence"/>
</dbReference>
<dbReference type="AlphaFoldDB" id="R7Z5J0"/>
<protein>
    <recommendedName>
        <fullName evidence="5">HTH CENPB-type domain-containing protein</fullName>
    </recommendedName>
</protein>
<dbReference type="STRING" id="1168221.R7Z5J0"/>
<evidence type="ECO:0000313" key="4">
    <source>
        <dbReference type="Proteomes" id="UP000016924"/>
    </source>
</evidence>